<evidence type="ECO:0000313" key="2">
    <source>
        <dbReference type="Proteomes" id="UP000289886"/>
    </source>
</evidence>
<protein>
    <submittedName>
        <fullName evidence="1">Uncharacterized protein</fullName>
    </submittedName>
</protein>
<sequence length="94" mass="10782">MDANLKDLIAKINWNTAAQLEQNKKWRHELGLPEREPNELDLLLQKWEQAKEAQQSPAPGELVLGQGWEEESVPEPEEVELWLYLEPPAAIKGD</sequence>
<keyword evidence="2" id="KW-1185">Reference proteome</keyword>
<dbReference type="EMBL" id="SCEB01002156">
    <property type="protein sequence ID" value="RXM95709.1"/>
    <property type="molecule type" value="Genomic_DNA"/>
</dbReference>
<proteinExistence type="predicted"/>
<dbReference type="AlphaFoldDB" id="A0A444V5I6"/>
<organism evidence="1 2">
    <name type="scientific">Acipenser ruthenus</name>
    <name type="common">Sterlet sturgeon</name>
    <dbReference type="NCBI Taxonomy" id="7906"/>
    <lineage>
        <taxon>Eukaryota</taxon>
        <taxon>Metazoa</taxon>
        <taxon>Chordata</taxon>
        <taxon>Craniata</taxon>
        <taxon>Vertebrata</taxon>
        <taxon>Euteleostomi</taxon>
        <taxon>Actinopterygii</taxon>
        <taxon>Chondrostei</taxon>
        <taxon>Acipenseriformes</taxon>
        <taxon>Acipenseridae</taxon>
        <taxon>Acipenser</taxon>
    </lineage>
</organism>
<name>A0A444V5I6_ACIRT</name>
<dbReference type="Proteomes" id="UP000289886">
    <property type="component" value="Unassembled WGS sequence"/>
</dbReference>
<reference evidence="1 2" key="1">
    <citation type="submission" date="2019-01" db="EMBL/GenBank/DDBJ databases">
        <title>Draft Genome and Complete Hox-Cluster Characterization of the Sterlet Sturgeon (Acipenser ruthenus).</title>
        <authorList>
            <person name="Wei Q."/>
        </authorList>
    </citation>
    <scope>NUCLEOTIDE SEQUENCE [LARGE SCALE GENOMIC DNA]</scope>
    <source>
        <strain evidence="1">WHYD16114868_AA</strain>
        <tissue evidence="1">Blood</tissue>
    </source>
</reference>
<accession>A0A444V5I6</accession>
<evidence type="ECO:0000313" key="1">
    <source>
        <dbReference type="EMBL" id="RXM95709.1"/>
    </source>
</evidence>
<gene>
    <name evidence="1" type="ORF">EOD39_16555</name>
</gene>
<comment type="caution">
    <text evidence="1">The sequence shown here is derived from an EMBL/GenBank/DDBJ whole genome shotgun (WGS) entry which is preliminary data.</text>
</comment>